<evidence type="ECO:0000313" key="5">
    <source>
        <dbReference type="Proteomes" id="UP001568698"/>
    </source>
</evidence>
<sequence length="204" mass="22672">MDHAAIFACSHRRGGNSDHAAELLAEGVRRAGGEAEVLYVRNFEVLPCLACGYCDAPERTGRERCVLGPTDQAWDLFAHCLSARTILFASPIYFYHLPSRLKTWIDRGQQFWRARLDGEPWIADLPDRTAHAVLLAGQPSGEKLFEGARLTLKYFVHNFNMPLADPLVFRGVDTRSDLRAKGGFEARIVELGATAWKTAADRAG</sequence>
<keyword evidence="2" id="KW-0288">FMN</keyword>
<keyword evidence="1" id="KW-0285">Flavoprotein</keyword>
<dbReference type="RefSeq" id="WP_371387460.1">
    <property type="nucleotide sequence ID" value="NZ_JBGLYH010000047.1"/>
</dbReference>
<keyword evidence="5" id="KW-1185">Reference proteome</keyword>
<reference evidence="4 5" key="1">
    <citation type="submission" date="2024-08" db="EMBL/GenBank/DDBJ databases">
        <title>Sulfate-reducing bacteria isolated from formation water of the oil field in Kazakhstan and description of Pseudodesulfovibrio sp.</title>
        <authorList>
            <person name="Bidzhieva S.K."/>
            <person name="Tourova T.P."/>
            <person name="Grouzdev D.S."/>
            <person name="Beletsky A.V."/>
            <person name="Sokolova D.S."/>
            <person name="Samigullina S.R."/>
            <person name="Poltaraus A.B."/>
            <person name="Avtukh A.N."/>
            <person name="Tereshina V.M."/>
            <person name="Zhaparov N.S."/>
            <person name="Mardanov A.V."/>
            <person name="Nazina T.N."/>
        </authorList>
    </citation>
    <scope>NUCLEOTIDE SEQUENCE [LARGE SCALE GENOMIC DNA]</scope>
    <source>
        <strain evidence="4 5">9FUS</strain>
    </source>
</reference>
<dbReference type="SUPFAM" id="SSF52218">
    <property type="entry name" value="Flavoproteins"/>
    <property type="match status" value="1"/>
</dbReference>
<feature type="domain" description="NADPH-dependent FMN reductase-like" evidence="3">
    <location>
        <begin position="5"/>
        <end position="109"/>
    </location>
</feature>
<comment type="caution">
    <text evidence="4">The sequence shown here is derived from an EMBL/GenBank/DDBJ whole genome shotgun (WGS) entry which is preliminary data.</text>
</comment>
<name>A0ABV4K4R4_9BACT</name>
<dbReference type="Gene3D" id="3.40.50.360">
    <property type="match status" value="1"/>
</dbReference>
<evidence type="ECO:0000259" key="3">
    <source>
        <dbReference type="Pfam" id="PF03358"/>
    </source>
</evidence>
<dbReference type="PANTHER" id="PTHR43278">
    <property type="entry name" value="NAD(P)H-DEPENDENT FMN-CONTAINING OXIDOREDUCTASE YWQN-RELATED"/>
    <property type="match status" value="1"/>
</dbReference>
<gene>
    <name evidence="4" type="ORF">AB6M95_14500</name>
</gene>
<evidence type="ECO:0000256" key="2">
    <source>
        <dbReference type="ARBA" id="ARBA00022643"/>
    </source>
</evidence>
<dbReference type="InterPro" id="IPR051796">
    <property type="entry name" value="ISF_SsuE-like"/>
</dbReference>
<dbReference type="InterPro" id="IPR005025">
    <property type="entry name" value="FMN_Rdtase-like_dom"/>
</dbReference>
<evidence type="ECO:0000313" key="4">
    <source>
        <dbReference type="EMBL" id="MEZ7197962.1"/>
    </source>
</evidence>
<proteinExistence type="predicted"/>
<accession>A0ABV4K4R4</accession>
<dbReference type="EMBL" id="JBGLYH010000047">
    <property type="protein sequence ID" value="MEZ7197962.1"/>
    <property type="molecule type" value="Genomic_DNA"/>
</dbReference>
<evidence type="ECO:0000256" key="1">
    <source>
        <dbReference type="ARBA" id="ARBA00022630"/>
    </source>
</evidence>
<dbReference type="InterPro" id="IPR029039">
    <property type="entry name" value="Flavoprotein-like_sf"/>
</dbReference>
<organism evidence="4 5">
    <name type="scientific">Pseudodesulfovibrio karagichevae</name>
    <dbReference type="NCBI Taxonomy" id="3239305"/>
    <lineage>
        <taxon>Bacteria</taxon>
        <taxon>Pseudomonadati</taxon>
        <taxon>Thermodesulfobacteriota</taxon>
        <taxon>Desulfovibrionia</taxon>
        <taxon>Desulfovibrionales</taxon>
        <taxon>Desulfovibrionaceae</taxon>
    </lineage>
</organism>
<dbReference type="Proteomes" id="UP001568698">
    <property type="component" value="Unassembled WGS sequence"/>
</dbReference>
<dbReference type="PANTHER" id="PTHR43278:SF4">
    <property type="entry name" value="NAD(P)H-DEPENDENT FMN-CONTAINING OXIDOREDUCTASE YWQN-RELATED"/>
    <property type="match status" value="1"/>
</dbReference>
<protein>
    <submittedName>
        <fullName evidence="4">Flavodoxin family protein</fullName>
    </submittedName>
</protein>
<dbReference type="Pfam" id="PF03358">
    <property type="entry name" value="FMN_red"/>
    <property type="match status" value="1"/>
</dbReference>